<name>A0A8E2F241_9PEZI</name>
<feature type="compositionally biased region" description="Polar residues" evidence="1">
    <location>
        <begin position="40"/>
        <end position="62"/>
    </location>
</feature>
<evidence type="ECO:0000256" key="1">
    <source>
        <dbReference type="SAM" id="MobiDB-lite"/>
    </source>
</evidence>
<reference evidence="2 3" key="1">
    <citation type="journal article" date="2016" name="Nat. Commun.">
        <title>Ectomycorrhizal ecology is imprinted in the genome of the dominant symbiotic fungus Cenococcum geophilum.</title>
        <authorList>
            <consortium name="DOE Joint Genome Institute"/>
            <person name="Peter M."/>
            <person name="Kohler A."/>
            <person name="Ohm R.A."/>
            <person name="Kuo A."/>
            <person name="Krutzmann J."/>
            <person name="Morin E."/>
            <person name="Arend M."/>
            <person name="Barry K.W."/>
            <person name="Binder M."/>
            <person name="Choi C."/>
            <person name="Clum A."/>
            <person name="Copeland A."/>
            <person name="Grisel N."/>
            <person name="Haridas S."/>
            <person name="Kipfer T."/>
            <person name="LaButti K."/>
            <person name="Lindquist E."/>
            <person name="Lipzen A."/>
            <person name="Maire R."/>
            <person name="Meier B."/>
            <person name="Mihaltcheva S."/>
            <person name="Molinier V."/>
            <person name="Murat C."/>
            <person name="Poggeler S."/>
            <person name="Quandt C.A."/>
            <person name="Sperisen C."/>
            <person name="Tritt A."/>
            <person name="Tisserant E."/>
            <person name="Crous P.W."/>
            <person name="Henrissat B."/>
            <person name="Nehls U."/>
            <person name="Egli S."/>
            <person name="Spatafora J.W."/>
            <person name="Grigoriev I.V."/>
            <person name="Martin F.M."/>
        </authorList>
    </citation>
    <scope>NUCLEOTIDE SEQUENCE [LARGE SCALE GENOMIC DNA]</scope>
    <source>
        <strain evidence="2 3">CBS 207.34</strain>
    </source>
</reference>
<sequence length="68" mass="7561">MARPPRLPRESAALTTYLPTYLFTHLIYNTHPAYGLATNHPATQNPSPPLSNTAHPSRTSPQGRPRKK</sequence>
<feature type="region of interest" description="Disordered" evidence="1">
    <location>
        <begin position="34"/>
        <end position="68"/>
    </location>
</feature>
<dbReference type="AlphaFoldDB" id="A0A8E2F241"/>
<proteinExistence type="predicted"/>
<organism evidence="2 3">
    <name type="scientific">Glonium stellatum</name>
    <dbReference type="NCBI Taxonomy" id="574774"/>
    <lineage>
        <taxon>Eukaryota</taxon>
        <taxon>Fungi</taxon>
        <taxon>Dikarya</taxon>
        <taxon>Ascomycota</taxon>
        <taxon>Pezizomycotina</taxon>
        <taxon>Dothideomycetes</taxon>
        <taxon>Pleosporomycetidae</taxon>
        <taxon>Gloniales</taxon>
        <taxon>Gloniaceae</taxon>
        <taxon>Glonium</taxon>
    </lineage>
</organism>
<dbReference type="Proteomes" id="UP000250140">
    <property type="component" value="Unassembled WGS sequence"/>
</dbReference>
<evidence type="ECO:0000313" key="2">
    <source>
        <dbReference type="EMBL" id="OCL08858.1"/>
    </source>
</evidence>
<keyword evidence="3" id="KW-1185">Reference proteome</keyword>
<protein>
    <submittedName>
        <fullName evidence="2">Uncharacterized protein</fullName>
    </submittedName>
</protein>
<dbReference type="EMBL" id="KV749573">
    <property type="protein sequence ID" value="OCL08858.1"/>
    <property type="molecule type" value="Genomic_DNA"/>
</dbReference>
<accession>A0A8E2F241</accession>
<gene>
    <name evidence="2" type="ORF">AOQ84DRAFT_32808</name>
</gene>
<evidence type="ECO:0000313" key="3">
    <source>
        <dbReference type="Proteomes" id="UP000250140"/>
    </source>
</evidence>